<dbReference type="SUPFAM" id="SSF56954">
    <property type="entry name" value="Outer membrane efflux proteins (OEP)"/>
    <property type="match status" value="1"/>
</dbReference>
<organism evidence="3 4">
    <name type="scientific">Marinobacterium lutimaris</name>
    <dbReference type="NCBI Taxonomy" id="568106"/>
    <lineage>
        <taxon>Bacteria</taxon>
        <taxon>Pseudomonadati</taxon>
        <taxon>Pseudomonadota</taxon>
        <taxon>Gammaproteobacteria</taxon>
        <taxon>Oceanospirillales</taxon>
        <taxon>Oceanospirillaceae</taxon>
        <taxon>Marinobacterium</taxon>
    </lineage>
</organism>
<proteinExistence type="inferred from homology"/>
<evidence type="ECO:0000256" key="1">
    <source>
        <dbReference type="ARBA" id="ARBA00007613"/>
    </source>
</evidence>
<keyword evidence="2" id="KW-0449">Lipoprotein</keyword>
<dbReference type="GO" id="GO:0015562">
    <property type="term" value="F:efflux transmembrane transporter activity"/>
    <property type="evidence" value="ECO:0007669"/>
    <property type="project" value="InterPro"/>
</dbReference>
<dbReference type="PANTHER" id="PTHR30203:SF32">
    <property type="entry name" value="CATION EFFLUX SYSTEM PROTEIN CUSC"/>
    <property type="match status" value="1"/>
</dbReference>
<dbReference type="NCBIfam" id="TIGR01845">
    <property type="entry name" value="outer_NodT"/>
    <property type="match status" value="1"/>
</dbReference>
<keyword evidence="2" id="KW-0732">Signal</keyword>
<feature type="chain" id="PRO_5009029629" evidence="2">
    <location>
        <begin position="23"/>
        <end position="479"/>
    </location>
</feature>
<feature type="signal peptide" evidence="2">
    <location>
        <begin position="1"/>
        <end position="22"/>
    </location>
</feature>
<evidence type="ECO:0000313" key="4">
    <source>
        <dbReference type="Proteomes" id="UP000236745"/>
    </source>
</evidence>
<dbReference type="Gene3D" id="1.20.1600.10">
    <property type="entry name" value="Outer membrane efflux proteins (OEP)"/>
    <property type="match status" value="1"/>
</dbReference>
<keyword evidence="2" id="KW-0564">Palmitate</keyword>
<dbReference type="AlphaFoldDB" id="A0A1H6DDF1"/>
<dbReference type="RefSeq" id="WP_327332985.1">
    <property type="nucleotide sequence ID" value="NZ_FNVQ01000005.1"/>
</dbReference>
<comment type="similarity">
    <text evidence="1 2">Belongs to the outer membrane factor (OMF) (TC 1.B.17) family.</text>
</comment>
<dbReference type="InterPro" id="IPR010131">
    <property type="entry name" value="MdtP/NodT-like"/>
</dbReference>
<accession>A0A1H6DDF1</accession>
<comment type="subcellular location">
    <subcellularLocation>
        <location evidence="2">Cell outer membrane</location>
        <topology evidence="2">Lipid-anchor</topology>
    </subcellularLocation>
</comment>
<sequence length="479" mass="52577">MMTMKPLPLILAAALLGGCSLAPDYLRPEAQSVNEWQNADQSDQISSAETGWRDLFADPAMQQVVTLALESNQDLQIALLNVERYQAQYRIQRSDLFPSISADGGGTRQRIPTTYSGAGESSISSQYSATVGLTSYELDLFGRVRSLKQQALEEFLAQQQTQLSTQLTLVANVANAYLNLVADNDQLKLAMETRDIEADNLDLVEKRYNLGVASELELSQARASYEDAEVRLAQYQRLTKLDRNALTLLVGAPLPQGWTPTESLQAVAIGEVQAGLTSDLINRRPDILAAEYQLRGANANIGAAKAAFFPSISLTANAGTMSSDLDNLFDHGSDTWLFAPSISLPIFNAGRLSAQLDTSEIDRDIALAQYQQSIQTAFTEVSDAIAERDGYAQQLESQQRAEEAYQRYFEIAEQRYRNGVDSMLTRLDAQRNLVSSQQASITARLSLLQSRVDLYRALGGGWKEHTETAEAPAEAEAAQ</sequence>
<dbReference type="Gene3D" id="2.20.200.10">
    <property type="entry name" value="Outer membrane efflux proteins (OEP)"/>
    <property type="match status" value="1"/>
</dbReference>
<dbReference type="Proteomes" id="UP000236745">
    <property type="component" value="Unassembled WGS sequence"/>
</dbReference>
<keyword evidence="2" id="KW-1134">Transmembrane beta strand</keyword>
<dbReference type="InterPro" id="IPR003423">
    <property type="entry name" value="OMP_efflux"/>
</dbReference>
<dbReference type="Pfam" id="PF02321">
    <property type="entry name" value="OEP"/>
    <property type="match status" value="2"/>
</dbReference>
<evidence type="ECO:0000313" key="3">
    <source>
        <dbReference type="EMBL" id="SEG82823.1"/>
    </source>
</evidence>
<dbReference type="PANTHER" id="PTHR30203">
    <property type="entry name" value="OUTER MEMBRANE CATION EFFLUX PROTEIN"/>
    <property type="match status" value="1"/>
</dbReference>
<protein>
    <submittedName>
        <fullName evidence="3">Outer membrane protein, multidrug efflux system</fullName>
    </submittedName>
</protein>
<keyword evidence="2" id="KW-0812">Transmembrane</keyword>
<keyword evidence="2" id="KW-0472">Membrane</keyword>
<dbReference type="EMBL" id="FNVQ01000005">
    <property type="protein sequence ID" value="SEG82823.1"/>
    <property type="molecule type" value="Genomic_DNA"/>
</dbReference>
<gene>
    <name evidence="3" type="ORF">SAMN05444390_105410</name>
</gene>
<dbReference type="PROSITE" id="PS51257">
    <property type="entry name" value="PROKAR_LIPOPROTEIN"/>
    <property type="match status" value="1"/>
</dbReference>
<reference evidence="3 4" key="1">
    <citation type="submission" date="2016-10" db="EMBL/GenBank/DDBJ databases">
        <authorList>
            <person name="de Groot N.N."/>
        </authorList>
    </citation>
    <scope>NUCLEOTIDE SEQUENCE [LARGE SCALE GENOMIC DNA]</scope>
    <source>
        <strain evidence="3 4">DSM 22012</strain>
    </source>
</reference>
<dbReference type="GO" id="GO:0009279">
    <property type="term" value="C:cell outer membrane"/>
    <property type="evidence" value="ECO:0007669"/>
    <property type="project" value="UniProtKB-SubCell"/>
</dbReference>
<keyword evidence="4" id="KW-1185">Reference proteome</keyword>
<evidence type="ECO:0000256" key="2">
    <source>
        <dbReference type="RuleBase" id="RU362097"/>
    </source>
</evidence>
<name>A0A1H6DDF1_9GAMM</name>